<protein>
    <submittedName>
        <fullName evidence="3">DnaJ domain protein</fullName>
    </submittedName>
</protein>
<comment type="caution">
    <text evidence="3">The sequence shown here is derived from an EMBL/GenBank/DDBJ whole genome shotgun (WGS) entry which is preliminary data.</text>
</comment>
<reference evidence="3 4" key="1">
    <citation type="submission" date="2019-02" db="EMBL/GenBank/DDBJ databases">
        <title>Deep-cultivation of Planctomycetes and their phenomic and genomic characterization uncovers novel biology.</title>
        <authorList>
            <person name="Wiegand S."/>
            <person name="Jogler M."/>
            <person name="Boedeker C."/>
            <person name="Pinto D."/>
            <person name="Vollmers J."/>
            <person name="Rivas-Marin E."/>
            <person name="Kohn T."/>
            <person name="Peeters S.H."/>
            <person name="Heuer A."/>
            <person name="Rast P."/>
            <person name="Oberbeckmann S."/>
            <person name="Bunk B."/>
            <person name="Jeske O."/>
            <person name="Meyerdierks A."/>
            <person name="Storesund J.E."/>
            <person name="Kallscheuer N."/>
            <person name="Luecker S."/>
            <person name="Lage O.M."/>
            <person name="Pohl T."/>
            <person name="Merkel B.J."/>
            <person name="Hornburger P."/>
            <person name="Mueller R.-W."/>
            <person name="Bruemmer F."/>
            <person name="Labrenz M."/>
            <person name="Spormann A.M."/>
            <person name="Op Den Camp H."/>
            <person name="Overmann J."/>
            <person name="Amann R."/>
            <person name="Jetten M.S.M."/>
            <person name="Mascher T."/>
            <person name="Medema M.H."/>
            <person name="Devos D.P."/>
            <person name="Kaster A.-K."/>
            <person name="Ovreas L."/>
            <person name="Rohde M."/>
            <person name="Galperin M.Y."/>
            <person name="Jogler C."/>
        </authorList>
    </citation>
    <scope>NUCLEOTIDE SEQUENCE [LARGE SCALE GENOMIC DNA]</scope>
    <source>
        <strain evidence="3 4">Pla100</strain>
    </source>
</reference>
<dbReference type="AlphaFoldDB" id="A0A5C5ZF18"/>
<evidence type="ECO:0000313" key="4">
    <source>
        <dbReference type="Proteomes" id="UP000316213"/>
    </source>
</evidence>
<gene>
    <name evidence="3" type="ORF">Pla100_62670</name>
</gene>
<evidence type="ECO:0000256" key="1">
    <source>
        <dbReference type="SAM" id="MobiDB-lite"/>
    </source>
</evidence>
<dbReference type="Proteomes" id="UP000316213">
    <property type="component" value="Unassembled WGS sequence"/>
</dbReference>
<dbReference type="EMBL" id="SJPM01000048">
    <property type="protein sequence ID" value="TWT86039.1"/>
    <property type="molecule type" value="Genomic_DNA"/>
</dbReference>
<dbReference type="OrthoDB" id="5421571at2"/>
<proteinExistence type="predicted"/>
<feature type="compositionally biased region" description="Polar residues" evidence="1">
    <location>
        <begin position="109"/>
        <end position="137"/>
    </location>
</feature>
<dbReference type="PROSITE" id="PS50076">
    <property type="entry name" value="DNAJ_2"/>
    <property type="match status" value="1"/>
</dbReference>
<dbReference type="InterPro" id="IPR036869">
    <property type="entry name" value="J_dom_sf"/>
</dbReference>
<dbReference type="SMART" id="SM00271">
    <property type="entry name" value="DnaJ"/>
    <property type="match status" value="1"/>
</dbReference>
<dbReference type="SUPFAM" id="SSF46565">
    <property type="entry name" value="Chaperone J-domain"/>
    <property type="match status" value="1"/>
</dbReference>
<dbReference type="CDD" id="cd06257">
    <property type="entry name" value="DnaJ"/>
    <property type="match status" value="1"/>
</dbReference>
<sequence>MNHSDTLHDVPNDAGSVSPFRVLDLPEFSDEAVVRRQYLELVKQHPPERDPEKFRQIQAAYEAARDPLVLARLMLTSPEEGEPPKWSDVIDRESNQRPKIDADFLLSLGNRTQSTSSGEANRSSTVSRSSTAEESVD</sequence>
<keyword evidence="4" id="KW-1185">Reference proteome</keyword>
<dbReference type="InterPro" id="IPR001623">
    <property type="entry name" value="DnaJ_domain"/>
</dbReference>
<feature type="domain" description="J" evidence="2">
    <location>
        <begin position="18"/>
        <end position="69"/>
    </location>
</feature>
<name>A0A5C5ZF18_9BACT</name>
<organism evidence="3 4">
    <name type="scientific">Neorhodopirellula pilleata</name>
    <dbReference type="NCBI Taxonomy" id="2714738"/>
    <lineage>
        <taxon>Bacteria</taxon>
        <taxon>Pseudomonadati</taxon>
        <taxon>Planctomycetota</taxon>
        <taxon>Planctomycetia</taxon>
        <taxon>Pirellulales</taxon>
        <taxon>Pirellulaceae</taxon>
        <taxon>Neorhodopirellula</taxon>
    </lineage>
</organism>
<dbReference type="RefSeq" id="WP_146583006.1">
    <property type="nucleotide sequence ID" value="NZ_SJPM01000048.1"/>
</dbReference>
<dbReference type="Gene3D" id="1.10.287.110">
    <property type="entry name" value="DnaJ domain"/>
    <property type="match status" value="1"/>
</dbReference>
<evidence type="ECO:0000313" key="3">
    <source>
        <dbReference type="EMBL" id="TWT86039.1"/>
    </source>
</evidence>
<evidence type="ECO:0000259" key="2">
    <source>
        <dbReference type="PROSITE" id="PS50076"/>
    </source>
</evidence>
<accession>A0A5C5ZF18</accession>
<feature type="region of interest" description="Disordered" evidence="1">
    <location>
        <begin position="106"/>
        <end position="137"/>
    </location>
</feature>